<reference evidence="2 3" key="1">
    <citation type="submission" date="2022-04" db="EMBL/GenBank/DDBJ databases">
        <title>Roseobacter sp. WL0113 is a bacterium isolated from neritic sediment.</title>
        <authorList>
            <person name="Wang L."/>
            <person name="He W."/>
            <person name="Zhang D.-F."/>
        </authorList>
    </citation>
    <scope>NUCLEOTIDE SEQUENCE [LARGE SCALE GENOMIC DNA]</scope>
    <source>
        <strain evidence="2 3">WL0113</strain>
    </source>
</reference>
<proteinExistence type="predicted"/>
<name>A0ABT3BE08_9RHOB</name>
<feature type="transmembrane region" description="Helical" evidence="1">
    <location>
        <begin position="46"/>
        <end position="66"/>
    </location>
</feature>
<evidence type="ECO:0000313" key="2">
    <source>
        <dbReference type="EMBL" id="MCV3271787.1"/>
    </source>
</evidence>
<evidence type="ECO:0000256" key="1">
    <source>
        <dbReference type="SAM" id="Phobius"/>
    </source>
</evidence>
<keyword evidence="1" id="KW-0472">Membrane</keyword>
<dbReference type="Proteomes" id="UP001208690">
    <property type="component" value="Unassembled WGS sequence"/>
</dbReference>
<gene>
    <name evidence="2" type="ORF">MUB52_10135</name>
</gene>
<comment type="caution">
    <text evidence="2">The sequence shown here is derived from an EMBL/GenBank/DDBJ whole genome shotgun (WGS) entry which is preliminary data.</text>
</comment>
<protein>
    <submittedName>
        <fullName evidence="2">Uncharacterized protein</fullName>
    </submittedName>
</protein>
<dbReference type="RefSeq" id="WP_263844105.1">
    <property type="nucleotide sequence ID" value="NZ_JALIEB010000005.1"/>
</dbReference>
<keyword evidence="1" id="KW-0812">Transmembrane</keyword>
<feature type="transmembrane region" description="Helical" evidence="1">
    <location>
        <begin position="18"/>
        <end position="40"/>
    </location>
</feature>
<keyword evidence="1" id="KW-1133">Transmembrane helix</keyword>
<sequence length="163" mass="18445">MKVLIDTPDRLVLEHRPILFGLGLVALTLLLVYAAMIHYAEGRAATGHFVFFITAALMGPAFWFAVERVQVTFDRHAGTVTWRVRRLSGDRVETYSLDQVTRAMLQTRKGDHDSSDTHRVALVLGADRWENRQGLTRSYRSGPQAERIVGQINRWLDSARATP</sequence>
<keyword evidence="3" id="KW-1185">Reference proteome</keyword>
<organism evidence="2 3">
    <name type="scientific">Roseobacter sinensis</name>
    <dbReference type="NCBI Taxonomy" id="2931391"/>
    <lineage>
        <taxon>Bacteria</taxon>
        <taxon>Pseudomonadati</taxon>
        <taxon>Pseudomonadota</taxon>
        <taxon>Alphaproteobacteria</taxon>
        <taxon>Rhodobacterales</taxon>
        <taxon>Roseobacteraceae</taxon>
        <taxon>Roseobacter</taxon>
    </lineage>
</organism>
<accession>A0ABT3BE08</accession>
<dbReference type="EMBL" id="JALIEB010000005">
    <property type="protein sequence ID" value="MCV3271787.1"/>
    <property type="molecule type" value="Genomic_DNA"/>
</dbReference>
<evidence type="ECO:0000313" key="3">
    <source>
        <dbReference type="Proteomes" id="UP001208690"/>
    </source>
</evidence>